<dbReference type="EMBL" id="JAPNTZ010000018">
    <property type="protein sequence ID" value="MCY1144128.1"/>
    <property type="molecule type" value="Genomic_DNA"/>
</dbReference>
<evidence type="ECO:0000313" key="3">
    <source>
        <dbReference type="Proteomes" id="UP001151002"/>
    </source>
</evidence>
<sequence length="65" mass="6583">MTGTVLADDAAEPSPLVLGALERLPAATCLSVFDSEAADGRQDDRAGMPALNPSGGRSLTSRGIL</sequence>
<evidence type="ECO:0000256" key="1">
    <source>
        <dbReference type="SAM" id="MobiDB-lite"/>
    </source>
</evidence>
<reference evidence="2" key="1">
    <citation type="submission" date="2022-11" db="EMBL/GenBank/DDBJ databases">
        <authorList>
            <person name="Somphong A."/>
            <person name="Phongsopitanun W."/>
        </authorList>
    </citation>
    <scope>NUCLEOTIDE SEQUENCE</scope>
    <source>
        <strain evidence="2">Pm04-4</strain>
    </source>
</reference>
<protein>
    <submittedName>
        <fullName evidence="2">Uncharacterized protein</fullName>
    </submittedName>
</protein>
<gene>
    <name evidence="2" type="ORF">OWR29_39550</name>
</gene>
<dbReference type="Proteomes" id="UP001151002">
    <property type="component" value="Unassembled WGS sequence"/>
</dbReference>
<name>A0ABT4BC83_9ACTN</name>
<feature type="compositionally biased region" description="Polar residues" evidence="1">
    <location>
        <begin position="55"/>
        <end position="65"/>
    </location>
</feature>
<comment type="caution">
    <text evidence="2">The sequence shown here is derived from an EMBL/GenBank/DDBJ whole genome shotgun (WGS) entry which is preliminary data.</text>
</comment>
<proteinExistence type="predicted"/>
<organism evidence="2 3">
    <name type="scientific">Paractinoplanes pyxinae</name>
    <dbReference type="NCBI Taxonomy" id="2997416"/>
    <lineage>
        <taxon>Bacteria</taxon>
        <taxon>Bacillati</taxon>
        <taxon>Actinomycetota</taxon>
        <taxon>Actinomycetes</taxon>
        <taxon>Micromonosporales</taxon>
        <taxon>Micromonosporaceae</taxon>
        <taxon>Paractinoplanes</taxon>
    </lineage>
</organism>
<feature type="region of interest" description="Disordered" evidence="1">
    <location>
        <begin position="37"/>
        <end position="65"/>
    </location>
</feature>
<keyword evidence="3" id="KW-1185">Reference proteome</keyword>
<evidence type="ECO:0000313" key="2">
    <source>
        <dbReference type="EMBL" id="MCY1144128.1"/>
    </source>
</evidence>
<dbReference type="RefSeq" id="WP_267568682.1">
    <property type="nucleotide sequence ID" value="NZ_JAPNTZ010000018.1"/>
</dbReference>
<accession>A0ABT4BC83</accession>